<keyword evidence="6" id="KW-1185">Reference proteome</keyword>
<dbReference type="InterPro" id="IPR029050">
    <property type="entry name" value="Immunoprotect_excell_Ig-like"/>
</dbReference>
<feature type="signal peptide" evidence="3">
    <location>
        <begin position="1"/>
        <end position="25"/>
    </location>
</feature>
<dbReference type="InterPro" id="IPR029051">
    <property type="entry name" value="DUF4352"/>
</dbReference>
<dbReference type="Pfam" id="PF11611">
    <property type="entry name" value="DUF4352"/>
    <property type="match status" value="1"/>
</dbReference>
<dbReference type="EMBL" id="JAGGKP010000001">
    <property type="protein sequence ID" value="MBP1935674.1"/>
    <property type="molecule type" value="Genomic_DNA"/>
</dbReference>
<dbReference type="Gene3D" id="2.60.40.1240">
    <property type="match status" value="1"/>
</dbReference>
<gene>
    <name evidence="5" type="ORF">J2Z20_000535</name>
</gene>
<dbReference type="Proteomes" id="UP001519273">
    <property type="component" value="Unassembled WGS sequence"/>
</dbReference>
<protein>
    <recommendedName>
        <fullName evidence="4">DUF4352 domain-containing protein</fullName>
    </recommendedName>
</protein>
<name>A0ABS4GZH6_9BACL</name>
<evidence type="ECO:0000313" key="5">
    <source>
        <dbReference type="EMBL" id="MBP1935674.1"/>
    </source>
</evidence>
<evidence type="ECO:0000256" key="3">
    <source>
        <dbReference type="SAM" id="SignalP"/>
    </source>
</evidence>
<dbReference type="RefSeq" id="WP_209845115.1">
    <property type="nucleotide sequence ID" value="NZ_CBCRVE010000001.1"/>
</dbReference>
<feature type="domain" description="DUF4352" evidence="4">
    <location>
        <begin position="65"/>
        <end position="189"/>
    </location>
</feature>
<evidence type="ECO:0000256" key="1">
    <source>
        <dbReference type="ARBA" id="ARBA00022729"/>
    </source>
</evidence>
<accession>A0ABS4GZH6</accession>
<feature type="compositionally biased region" description="Polar residues" evidence="2">
    <location>
        <begin position="29"/>
        <end position="40"/>
    </location>
</feature>
<organism evidence="5 6">
    <name type="scientific">Paenibacillus sediminis</name>
    <dbReference type="NCBI Taxonomy" id="664909"/>
    <lineage>
        <taxon>Bacteria</taxon>
        <taxon>Bacillati</taxon>
        <taxon>Bacillota</taxon>
        <taxon>Bacilli</taxon>
        <taxon>Bacillales</taxon>
        <taxon>Paenibacillaceae</taxon>
        <taxon>Paenibacillus</taxon>
    </lineage>
</organism>
<feature type="compositionally biased region" description="Basic and acidic residues" evidence="2">
    <location>
        <begin position="42"/>
        <end position="56"/>
    </location>
</feature>
<feature type="chain" id="PRO_5047094026" description="DUF4352 domain-containing protein" evidence="3">
    <location>
        <begin position="26"/>
        <end position="198"/>
    </location>
</feature>
<reference evidence="5 6" key="1">
    <citation type="submission" date="2021-03" db="EMBL/GenBank/DDBJ databases">
        <title>Genomic Encyclopedia of Type Strains, Phase IV (KMG-IV): sequencing the most valuable type-strain genomes for metagenomic binning, comparative biology and taxonomic classification.</title>
        <authorList>
            <person name="Goeker M."/>
        </authorList>
    </citation>
    <scope>NUCLEOTIDE SEQUENCE [LARGE SCALE GENOMIC DNA]</scope>
    <source>
        <strain evidence="5 6">DSM 23491</strain>
    </source>
</reference>
<comment type="caution">
    <text evidence="5">The sequence shown here is derived from an EMBL/GenBank/DDBJ whole genome shotgun (WGS) entry which is preliminary data.</text>
</comment>
<evidence type="ECO:0000313" key="6">
    <source>
        <dbReference type="Proteomes" id="UP001519273"/>
    </source>
</evidence>
<evidence type="ECO:0000256" key="2">
    <source>
        <dbReference type="SAM" id="MobiDB-lite"/>
    </source>
</evidence>
<evidence type="ECO:0000259" key="4">
    <source>
        <dbReference type="Pfam" id="PF11611"/>
    </source>
</evidence>
<sequence>MKKPIYKKWWFWLIIVIVVIGVANANGNSDNTAQSTTATEKASVDNKGKAEEKAEPKAEEIKAAKVGQAVEVGKLSITVNKVKKTDKIGDNEFLQKKTDNQFIVLNVSIKNNDSDARTLDSSMFRLKDSKGTEYDPLPDGDMYVNNGDTLFLAQINPHITKKSNIVFEVPKDDSAYVLEADSGVGFKAGESALFEITK</sequence>
<feature type="region of interest" description="Disordered" evidence="2">
    <location>
        <begin position="29"/>
        <end position="56"/>
    </location>
</feature>
<proteinExistence type="predicted"/>
<keyword evidence="1 3" id="KW-0732">Signal</keyword>